<keyword evidence="4" id="KW-1185">Reference proteome</keyword>
<dbReference type="OrthoDB" id="8455709at2"/>
<evidence type="ECO:0000313" key="4">
    <source>
        <dbReference type="Proteomes" id="UP000553980"/>
    </source>
</evidence>
<evidence type="ECO:0000313" key="2">
    <source>
        <dbReference type="EMBL" id="TNV08994.1"/>
    </source>
</evidence>
<reference evidence="1 4" key="3">
    <citation type="submission" date="2020-08" db="EMBL/GenBank/DDBJ databases">
        <title>Genomic Encyclopedia of Type Strains, Phase IV (KMG-IV): sequencing the most valuable type-strain genomes for metagenomic binning, comparative biology and taxonomic classification.</title>
        <authorList>
            <person name="Goeker M."/>
        </authorList>
    </citation>
    <scope>NUCLEOTIDE SEQUENCE [LARGE SCALE GENOMIC DNA]</scope>
    <source>
        <strain evidence="1 4">DSM 23868</strain>
    </source>
</reference>
<comment type="caution">
    <text evidence="2">The sequence shown here is derived from an EMBL/GenBank/DDBJ whole genome shotgun (WGS) entry which is preliminary data.</text>
</comment>
<evidence type="ECO:0000313" key="1">
    <source>
        <dbReference type="EMBL" id="MBB4095975.1"/>
    </source>
</evidence>
<accession>A0A5C5CD62</accession>
<dbReference type="EMBL" id="JACIEX010000016">
    <property type="protein sequence ID" value="MBB4095975.1"/>
    <property type="molecule type" value="Genomic_DNA"/>
</dbReference>
<protein>
    <submittedName>
        <fullName evidence="2">Uncharacterized protein</fullName>
    </submittedName>
</protein>
<dbReference type="AlphaFoldDB" id="A0A5C5CD62"/>
<reference evidence="2 3" key="1">
    <citation type="journal article" date="2011" name="Int. J. Syst. Evol. Microbiol.">
        <title>Ochrobactrum pecoris sp. nov., isolated from farm animals.</title>
        <authorList>
            <person name="Kampfer P."/>
            <person name="Huber B."/>
            <person name="Busse H.J."/>
            <person name="Scholz H.C."/>
            <person name="Tomaso H."/>
            <person name="Hotzel H."/>
            <person name="Melzer F."/>
        </authorList>
    </citation>
    <scope>NUCLEOTIDE SEQUENCE [LARGE SCALE GENOMIC DNA]</scope>
    <source>
        <strain evidence="2 3">08RB2639</strain>
    </source>
</reference>
<evidence type="ECO:0000313" key="3">
    <source>
        <dbReference type="Proteomes" id="UP000313390"/>
    </source>
</evidence>
<gene>
    <name evidence="2" type="ORF">FIB18_22230</name>
    <name evidence="1" type="ORF">GGQ79_004528</name>
</gene>
<proteinExistence type="predicted"/>
<dbReference type="Proteomes" id="UP000313390">
    <property type="component" value="Unassembled WGS sequence"/>
</dbReference>
<reference evidence="2" key="2">
    <citation type="submission" date="2019-06" db="EMBL/GenBank/DDBJ databases">
        <authorList>
            <person name="Hu M."/>
        </authorList>
    </citation>
    <scope>NUCLEOTIDE SEQUENCE</scope>
    <source>
        <strain evidence="2">08RB2639</strain>
    </source>
</reference>
<organism evidence="2 3">
    <name type="scientific">Brucella pecoris</name>
    <dbReference type="NCBI Taxonomy" id="867683"/>
    <lineage>
        <taxon>Bacteria</taxon>
        <taxon>Pseudomonadati</taxon>
        <taxon>Pseudomonadota</taxon>
        <taxon>Alphaproteobacteria</taxon>
        <taxon>Hyphomicrobiales</taxon>
        <taxon>Brucellaceae</taxon>
        <taxon>Brucella/Ochrobactrum group</taxon>
        <taxon>Brucella</taxon>
    </lineage>
</organism>
<sequence length="95" mass="10735">MPLFNEASRIYEPEEVNFMRSCFSNAAIILEESDREYAATDLSSTIIMLYQNGLRDLNYIAELASRLAHKRYMERHPNTPVAANVNVLPGSKAPS</sequence>
<name>A0A5C5CD62_9HYPH</name>
<dbReference type="RefSeq" id="WP_140022827.1">
    <property type="nucleotide sequence ID" value="NZ_JACIEX010000016.1"/>
</dbReference>
<dbReference type="Proteomes" id="UP000553980">
    <property type="component" value="Unassembled WGS sequence"/>
</dbReference>
<dbReference type="EMBL" id="VEWK01000017">
    <property type="protein sequence ID" value="TNV08994.1"/>
    <property type="molecule type" value="Genomic_DNA"/>
</dbReference>